<proteinExistence type="predicted"/>
<organism evidence="2 3">
    <name type="scientific">Aquamicrobium segne</name>
    <dbReference type="NCBI Taxonomy" id="469547"/>
    <lineage>
        <taxon>Bacteria</taxon>
        <taxon>Pseudomonadati</taxon>
        <taxon>Pseudomonadota</taxon>
        <taxon>Alphaproteobacteria</taxon>
        <taxon>Hyphomicrobiales</taxon>
        <taxon>Phyllobacteriaceae</taxon>
        <taxon>Aquamicrobium</taxon>
    </lineage>
</organism>
<gene>
    <name evidence="2" type="ORF">ACFPLB_13815</name>
</gene>
<evidence type="ECO:0000313" key="3">
    <source>
        <dbReference type="Proteomes" id="UP001596016"/>
    </source>
</evidence>
<keyword evidence="1" id="KW-0175">Coiled coil</keyword>
<name>A0ABW0GZE9_9HYPH</name>
<evidence type="ECO:0000256" key="1">
    <source>
        <dbReference type="SAM" id="Coils"/>
    </source>
</evidence>
<sequence>MTMRDPSLKVQITDLSEKLDPLIAPLDNDQLLTLVIEAIREYRRLLQCAEDAHQQWEQAKSALASEHCRLKELERTYLNALKRHQAQMNLVAALTDRLGYIPIIDQEGPSEEE</sequence>
<feature type="coiled-coil region" evidence="1">
    <location>
        <begin position="39"/>
        <end position="66"/>
    </location>
</feature>
<accession>A0ABW0GZE9</accession>
<reference evidence="3" key="1">
    <citation type="journal article" date="2019" name="Int. J. Syst. Evol. Microbiol.">
        <title>The Global Catalogue of Microorganisms (GCM) 10K type strain sequencing project: providing services to taxonomists for standard genome sequencing and annotation.</title>
        <authorList>
            <consortium name="The Broad Institute Genomics Platform"/>
            <consortium name="The Broad Institute Genome Sequencing Center for Infectious Disease"/>
            <person name="Wu L."/>
            <person name="Ma J."/>
        </authorList>
    </citation>
    <scope>NUCLEOTIDE SEQUENCE [LARGE SCALE GENOMIC DNA]</scope>
    <source>
        <strain evidence="3">CGMCC 4.1415</strain>
    </source>
</reference>
<dbReference type="SUPFAM" id="SSF109631">
    <property type="entry name" value="Transcriptional repressor TraM"/>
    <property type="match status" value="1"/>
</dbReference>
<protein>
    <submittedName>
        <fullName evidence="2">Transcriptional repressor TraM</fullName>
    </submittedName>
</protein>
<dbReference type="Proteomes" id="UP001596016">
    <property type="component" value="Unassembled WGS sequence"/>
</dbReference>
<dbReference type="Gene3D" id="1.10.287.160">
    <property type="entry name" value="HR1 repeat"/>
    <property type="match status" value="1"/>
</dbReference>
<dbReference type="InterPro" id="IPR015309">
    <property type="entry name" value="Tscrpt_rep_TraM"/>
</dbReference>
<comment type="caution">
    <text evidence="2">The sequence shown here is derived from an EMBL/GenBank/DDBJ whole genome shotgun (WGS) entry which is preliminary data.</text>
</comment>
<dbReference type="Pfam" id="PF09228">
    <property type="entry name" value="Prok-TraM"/>
    <property type="match status" value="1"/>
</dbReference>
<dbReference type="EMBL" id="JBHSLL010000051">
    <property type="protein sequence ID" value="MFC5387037.1"/>
    <property type="molecule type" value="Genomic_DNA"/>
</dbReference>
<evidence type="ECO:0000313" key="2">
    <source>
        <dbReference type="EMBL" id="MFC5387037.1"/>
    </source>
</evidence>
<dbReference type="RefSeq" id="WP_378230600.1">
    <property type="nucleotide sequence ID" value="NZ_JBHSLL010000051.1"/>
</dbReference>
<keyword evidence="3" id="KW-1185">Reference proteome</keyword>
<dbReference type="InterPro" id="IPR036336">
    <property type="entry name" value="Tscrpt_rep_TraM_sf"/>
</dbReference>